<dbReference type="InterPro" id="IPR027417">
    <property type="entry name" value="P-loop_NTPase"/>
</dbReference>
<evidence type="ECO:0000313" key="6">
    <source>
        <dbReference type="Proteomes" id="UP001207736"/>
    </source>
</evidence>
<dbReference type="GO" id="GO:0016887">
    <property type="term" value="F:ATP hydrolysis activity"/>
    <property type="evidence" value="ECO:0007669"/>
    <property type="project" value="InterPro"/>
</dbReference>
<name>A0AAV5AWP3_9FLAO</name>
<dbReference type="PROSITE" id="PS00211">
    <property type="entry name" value="ABC_TRANSPORTER_1"/>
    <property type="match status" value="1"/>
</dbReference>
<dbReference type="EMBL" id="BQKB01000007">
    <property type="protein sequence ID" value="GJM51898.1"/>
    <property type="molecule type" value="Genomic_DNA"/>
</dbReference>
<dbReference type="Proteomes" id="UP001207736">
    <property type="component" value="Unassembled WGS sequence"/>
</dbReference>
<dbReference type="AlphaFoldDB" id="A0AAV5AWP3"/>
<dbReference type="Pfam" id="PF00005">
    <property type="entry name" value="ABC_tran"/>
    <property type="match status" value="1"/>
</dbReference>
<accession>A0AAV5AWP3</accession>
<reference evidence="4 7" key="1">
    <citation type="submission" date="2021-11" db="EMBL/GenBank/DDBJ databases">
        <title>Draft genome sequence of Capnocytophaga sp. strain KC07075 isolated from cat oral cavity.</title>
        <authorList>
            <person name="Suzuki M."/>
            <person name="Imaoka K."/>
            <person name="Kimura M."/>
            <person name="Morikawa S."/>
            <person name="Maeda K."/>
        </authorList>
    </citation>
    <scope>NUCLEOTIDE SEQUENCE</scope>
    <source>
        <strain evidence="4">KC07075</strain>
        <strain evidence="5 7">KC07079</strain>
    </source>
</reference>
<dbReference type="GO" id="GO:0005524">
    <property type="term" value="F:ATP binding"/>
    <property type="evidence" value="ECO:0007669"/>
    <property type="project" value="UniProtKB-KW"/>
</dbReference>
<evidence type="ECO:0000256" key="2">
    <source>
        <dbReference type="ARBA" id="ARBA00022840"/>
    </source>
</evidence>
<evidence type="ECO:0000313" key="4">
    <source>
        <dbReference type="EMBL" id="GJM50745.1"/>
    </source>
</evidence>
<dbReference type="PANTHER" id="PTHR43038:SF8">
    <property type="entry name" value="ABC-TYPE MULTIDRUG TRANSPORT SYSTEM, ATPASE COMPONENT"/>
    <property type="match status" value="1"/>
</dbReference>
<keyword evidence="2 4" id="KW-0067">ATP-binding</keyword>
<comment type="caution">
    <text evidence="4">The sequence shown here is derived from an EMBL/GenBank/DDBJ whole genome shotgun (WGS) entry which is preliminary data.</text>
</comment>
<protein>
    <submittedName>
        <fullName evidence="4">ABC transporter ATP-binding protein</fullName>
    </submittedName>
</protein>
<keyword evidence="1" id="KW-0547">Nucleotide-binding</keyword>
<organism evidence="4 6">
    <name type="scientific">Capnocytophaga catalasegens</name>
    <dbReference type="NCBI Taxonomy" id="1004260"/>
    <lineage>
        <taxon>Bacteria</taxon>
        <taxon>Pseudomonadati</taxon>
        <taxon>Bacteroidota</taxon>
        <taxon>Flavobacteriia</taxon>
        <taxon>Flavobacteriales</taxon>
        <taxon>Flavobacteriaceae</taxon>
        <taxon>Capnocytophaga</taxon>
    </lineage>
</organism>
<dbReference type="RefSeq" id="WP_264845501.1">
    <property type="nucleotide sequence ID" value="NZ_BPMA01000012.1"/>
</dbReference>
<feature type="domain" description="ABC transporter" evidence="3">
    <location>
        <begin position="3"/>
        <end position="235"/>
    </location>
</feature>
<dbReference type="InterPro" id="IPR003439">
    <property type="entry name" value="ABC_transporter-like_ATP-bd"/>
</dbReference>
<evidence type="ECO:0000313" key="5">
    <source>
        <dbReference type="EMBL" id="GJM51898.1"/>
    </source>
</evidence>
<dbReference type="PANTHER" id="PTHR43038">
    <property type="entry name" value="ATP-BINDING CASSETTE, SUB-FAMILY H, MEMBER 1"/>
    <property type="match status" value="1"/>
</dbReference>
<evidence type="ECO:0000259" key="3">
    <source>
        <dbReference type="PROSITE" id="PS50893"/>
    </source>
</evidence>
<dbReference type="EMBL" id="BQKA01000033">
    <property type="protein sequence ID" value="GJM50745.1"/>
    <property type="molecule type" value="Genomic_DNA"/>
</dbReference>
<dbReference type="Gene3D" id="3.40.50.300">
    <property type="entry name" value="P-loop containing nucleotide triphosphate hydrolases"/>
    <property type="match status" value="1"/>
</dbReference>
<proteinExistence type="predicted"/>
<gene>
    <name evidence="4" type="ORF">RCZ15_17180</name>
    <name evidence="5" type="ORF">RCZ16_02160</name>
</gene>
<dbReference type="PROSITE" id="PS50893">
    <property type="entry name" value="ABC_TRANSPORTER_2"/>
    <property type="match status" value="1"/>
</dbReference>
<evidence type="ECO:0000256" key="1">
    <source>
        <dbReference type="ARBA" id="ARBA00022741"/>
    </source>
</evidence>
<dbReference type="Proteomes" id="UP001208692">
    <property type="component" value="Unassembled WGS sequence"/>
</dbReference>
<dbReference type="SMART" id="SM00382">
    <property type="entry name" value="AAA"/>
    <property type="match status" value="1"/>
</dbReference>
<evidence type="ECO:0000313" key="7">
    <source>
        <dbReference type="Proteomes" id="UP001208692"/>
    </source>
</evidence>
<dbReference type="InterPro" id="IPR017871">
    <property type="entry name" value="ABC_transporter-like_CS"/>
</dbReference>
<dbReference type="SUPFAM" id="SSF52540">
    <property type="entry name" value="P-loop containing nucleoside triphosphate hydrolases"/>
    <property type="match status" value="1"/>
</dbReference>
<sequence>MIVEVHNLYKKYKEATHFALNNINFSVQKGEIYGILGTNGAGKTTLMSILFGGLLPTTGNFSIAGLSYAHKARNIRFLIGIVPQEYALYPTLTARENLNYFGSLYGLKKSFLQKRIDEILDRVGLLSVANTKIQHFSGGMKRRANLAAGILHTPELLFLDEPTVGVDVSSKNIIIQYLKELNEQGMSIIYTSHHLLEAQDFCHRVAILNKGSILTEDTPEKLIASVQNAQQLEDVFIRLTSESE</sequence>
<keyword evidence="7" id="KW-1185">Reference proteome</keyword>
<dbReference type="InterPro" id="IPR003593">
    <property type="entry name" value="AAA+_ATPase"/>
</dbReference>